<dbReference type="InterPro" id="IPR032259">
    <property type="entry name" value="HIBYL-CoA-H"/>
</dbReference>
<evidence type="ECO:0000256" key="2">
    <source>
        <dbReference type="ARBA" id="ARBA00011915"/>
    </source>
</evidence>
<evidence type="ECO:0000313" key="7">
    <source>
        <dbReference type="Proteomes" id="UP000639772"/>
    </source>
</evidence>
<dbReference type="Proteomes" id="UP000639772">
    <property type="component" value="Chromosome 12"/>
</dbReference>
<dbReference type="InterPro" id="IPR029045">
    <property type="entry name" value="ClpP/crotonase-like_dom_sf"/>
</dbReference>
<dbReference type="PANTHER" id="PTHR43176">
    <property type="entry name" value="3-HYDROXYISOBUTYRYL-COA HYDROLASE-RELATED"/>
    <property type="match status" value="1"/>
</dbReference>
<comment type="function">
    <text evidence="4">Hydrolyzes 3-hydroxyisobutyryl-CoA (HIBYL-CoA), a saline catabolite. Has high activity toward isobutyryl-CoA. Could be an isobutyryl-CoA dehydrogenase that functions in valine catabolism.</text>
</comment>
<dbReference type="SUPFAM" id="SSF52096">
    <property type="entry name" value="ClpP/crotonase"/>
    <property type="match status" value="1"/>
</dbReference>
<dbReference type="EC" id="3.1.2.4" evidence="2 4"/>
<dbReference type="Gene3D" id="3.90.226.10">
    <property type="entry name" value="2-enoyl-CoA Hydratase, Chain A, domain 1"/>
    <property type="match status" value="1"/>
</dbReference>
<accession>A0A835PR41</accession>
<reference evidence="6 7" key="1">
    <citation type="journal article" date="2020" name="Nat. Food">
        <title>A phased Vanilla planifolia genome enables genetic improvement of flavour and production.</title>
        <authorList>
            <person name="Hasing T."/>
            <person name="Tang H."/>
            <person name="Brym M."/>
            <person name="Khazi F."/>
            <person name="Huang T."/>
            <person name="Chambers A.H."/>
        </authorList>
    </citation>
    <scope>NUCLEOTIDE SEQUENCE [LARGE SCALE GENOMIC DNA]</scope>
    <source>
        <tissue evidence="6">Leaf</tissue>
    </source>
</reference>
<dbReference type="CDD" id="cd06558">
    <property type="entry name" value="crotonase-like"/>
    <property type="match status" value="1"/>
</dbReference>
<protein>
    <recommendedName>
        <fullName evidence="2 4">3-hydroxyisobutyryl-CoA hydrolase</fullName>
        <shortName evidence="4">HIB-CoA hydrolase</shortName>
        <shortName evidence="4">HIBYL-CoA-H</shortName>
        <ecNumber evidence="2 4">3.1.2.4</ecNumber>
    </recommendedName>
    <alternativeName>
        <fullName evidence="4">3-hydroxyisobutyryl-coenzyme A hydrolase</fullName>
    </alternativeName>
</protein>
<evidence type="ECO:0000256" key="3">
    <source>
        <dbReference type="ARBA" id="ARBA00022801"/>
    </source>
</evidence>
<evidence type="ECO:0000313" key="6">
    <source>
        <dbReference type="EMBL" id="KAG0458690.1"/>
    </source>
</evidence>
<evidence type="ECO:0000256" key="4">
    <source>
        <dbReference type="RuleBase" id="RU369070"/>
    </source>
</evidence>
<dbReference type="InterPro" id="IPR045004">
    <property type="entry name" value="ECH_dom"/>
</dbReference>
<dbReference type="GO" id="GO:0003860">
    <property type="term" value="F:3-hydroxyisobutyryl-CoA hydrolase activity"/>
    <property type="evidence" value="ECO:0007669"/>
    <property type="project" value="UniProtKB-UniRule"/>
</dbReference>
<organism evidence="6 7">
    <name type="scientific">Vanilla planifolia</name>
    <name type="common">Vanilla</name>
    <dbReference type="NCBI Taxonomy" id="51239"/>
    <lineage>
        <taxon>Eukaryota</taxon>
        <taxon>Viridiplantae</taxon>
        <taxon>Streptophyta</taxon>
        <taxon>Embryophyta</taxon>
        <taxon>Tracheophyta</taxon>
        <taxon>Spermatophyta</taxon>
        <taxon>Magnoliopsida</taxon>
        <taxon>Liliopsida</taxon>
        <taxon>Asparagales</taxon>
        <taxon>Orchidaceae</taxon>
        <taxon>Vanilloideae</taxon>
        <taxon>Vanilleae</taxon>
        <taxon>Vanilla</taxon>
    </lineage>
</organism>
<evidence type="ECO:0000256" key="1">
    <source>
        <dbReference type="ARBA" id="ARBA00001709"/>
    </source>
</evidence>
<comment type="similarity">
    <text evidence="4">Belongs to the enoyl-CoA hydratase/isomerase family.</text>
</comment>
<name>A0A835PR41_VANPL</name>
<comment type="pathway">
    <text evidence="4">Amino-acid degradation; L-valine degradation.</text>
</comment>
<dbReference type="EMBL" id="JADCNM010000012">
    <property type="protein sequence ID" value="KAG0458690.1"/>
    <property type="molecule type" value="Genomic_DNA"/>
</dbReference>
<dbReference type="AlphaFoldDB" id="A0A835PR41"/>
<comment type="catalytic activity">
    <reaction evidence="1 4">
        <text>3-hydroxy-2-methylpropanoyl-CoA + H2O = 3-hydroxy-2-methylpropanoate + CoA + H(+)</text>
        <dbReference type="Rhea" id="RHEA:20888"/>
        <dbReference type="ChEBI" id="CHEBI:11805"/>
        <dbReference type="ChEBI" id="CHEBI:15377"/>
        <dbReference type="ChEBI" id="CHEBI:15378"/>
        <dbReference type="ChEBI" id="CHEBI:57287"/>
        <dbReference type="ChEBI" id="CHEBI:57340"/>
        <dbReference type="EC" id="3.1.2.4"/>
    </reaction>
</comment>
<feature type="domain" description="Enoyl-CoA hydratase/isomerase" evidence="5">
    <location>
        <begin position="18"/>
        <end position="227"/>
    </location>
</feature>
<dbReference type="Pfam" id="PF16113">
    <property type="entry name" value="ECH_2"/>
    <property type="match status" value="1"/>
</dbReference>
<proteinExistence type="inferred from homology"/>
<dbReference type="GO" id="GO:0006574">
    <property type="term" value="P:L-valine catabolic process"/>
    <property type="evidence" value="ECO:0007669"/>
    <property type="project" value="UniProtKB-UniRule"/>
</dbReference>
<gene>
    <name evidence="6" type="ORF">HPP92_021818</name>
</gene>
<dbReference type="OrthoDB" id="16820at2759"/>
<comment type="caution">
    <text evidence="6">The sequence shown here is derived from an EMBL/GenBank/DDBJ whole genome shotgun (WGS) entry which is preliminary data.</text>
</comment>
<dbReference type="PANTHER" id="PTHR43176:SF3">
    <property type="entry name" value="3-HYDROXYISOBUTYRYL-COA HYDROLASE, MITOCHONDRIAL"/>
    <property type="match status" value="1"/>
</dbReference>
<sequence length="279" mass="30465">MGNDGVEQVLIEEKSYTRILTMNRPRQLNALSFQMIMELRKHFSNCEENPEVKLLIVKGKGRAFCAGGDVAAVVHSVNKGHWIQGAKFFWNEYTLNYIIATYSKPQVSILDGIVMGGGAGISVHGRFRVATENTVFAMPETALGLFPDVGASYFLSRLPGFFGEFVGLTGVRLDGPEMLACGLATHFVPSLRLNALVESLTKVEISDPFAVCAIIDKYSQQAPLKNSAYNSLGDAHVLLSKQLAKEIRPECRGPLKALPSPSGPFGVVIHLPSSRDHLF</sequence>
<evidence type="ECO:0000259" key="5">
    <source>
        <dbReference type="Pfam" id="PF16113"/>
    </source>
</evidence>
<keyword evidence="3 4" id="KW-0378">Hydrolase</keyword>